<evidence type="ECO:0000256" key="6">
    <source>
        <dbReference type="SAM" id="SignalP"/>
    </source>
</evidence>
<dbReference type="InterPro" id="IPR012674">
    <property type="entry name" value="Calycin"/>
</dbReference>
<evidence type="ECO:0000256" key="5">
    <source>
        <dbReference type="RuleBase" id="RU003695"/>
    </source>
</evidence>
<keyword evidence="4" id="KW-1015">Disulfide bond</keyword>
<reference evidence="9" key="1">
    <citation type="submission" date="2025-08" db="UniProtKB">
        <authorList>
            <consortium name="RefSeq"/>
        </authorList>
    </citation>
    <scope>IDENTIFICATION</scope>
    <source>
        <tissue evidence="9">Liver</tissue>
    </source>
</reference>
<evidence type="ECO:0000313" key="9">
    <source>
        <dbReference type="RefSeq" id="XP_040599755.1"/>
    </source>
</evidence>
<dbReference type="InterPro" id="IPR002345">
    <property type="entry name" value="Lipocalin"/>
</dbReference>
<dbReference type="SUPFAM" id="SSF50814">
    <property type="entry name" value="Lipocalins"/>
    <property type="match status" value="1"/>
</dbReference>
<gene>
    <name evidence="9" type="primary">LOC121139821</name>
</gene>
<dbReference type="PANTHER" id="PTHR11430">
    <property type="entry name" value="LIPOCALIN"/>
    <property type="match status" value="1"/>
</dbReference>
<evidence type="ECO:0000256" key="1">
    <source>
        <dbReference type="ARBA" id="ARBA00004613"/>
    </source>
</evidence>
<dbReference type="Gene3D" id="2.40.128.20">
    <property type="match status" value="1"/>
</dbReference>
<dbReference type="PROSITE" id="PS00213">
    <property type="entry name" value="LIPOCALIN"/>
    <property type="match status" value="1"/>
</dbReference>
<evidence type="ECO:0000256" key="4">
    <source>
        <dbReference type="ARBA" id="ARBA00023157"/>
    </source>
</evidence>
<keyword evidence="8" id="KW-1185">Reference proteome</keyword>
<evidence type="ECO:0000259" key="7">
    <source>
        <dbReference type="Pfam" id="PF00061"/>
    </source>
</evidence>
<organism evidence="8 9">
    <name type="scientific">Mesocricetus auratus</name>
    <name type="common">Golden hamster</name>
    <dbReference type="NCBI Taxonomy" id="10036"/>
    <lineage>
        <taxon>Eukaryota</taxon>
        <taxon>Metazoa</taxon>
        <taxon>Chordata</taxon>
        <taxon>Craniata</taxon>
        <taxon>Vertebrata</taxon>
        <taxon>Euteleostomi</taxon>
        <taxon>Mammalia</taxon>
        <taxon>Eutheria</taxon>
        <taxon>Euarchontoglires</taxon>
        <taxon>Glires</taxon>
        <taxon>Rodentia</taxon>
        <taxon>Myomorpha</taxon>
        <taxon>Muroidea</taxon>
        <taxon>Cricetidae</taxon>
        <taxon>Cricetinae</taxon>
        <taxon>Mesocricetus</taxon>
    </lineage>
</organism>
<feature type="chain" id="PRO_5045074400" evidence="6">
    <location>
        <begin position="17"/>
        <end position="172"/>
    </location>
</feature>
<comment type="subcellular location">
    <subcellularLocation>
        <location evidence="1">Secreted</location>
    </subcellularLocation>
</comment>
<dbReference type="InterPro" id="IPR000566">
    <property type="entry name" value="Lipocln_cytosolic_FA-bd_dom"/>
</dbReference>
<dbReference type="PANTHER" id="PTHR11430:SF65">
    <property type="entry name" value="ODORANT-BINDING PROTEIN 1A-RELATED"/>
    <property type="match status" value="1"/>
</dbReference>
<protein>
    <submittedName>
        <fullName evidence="9">Female-specific lacrimal gland protein</fullName>
    </submittedName>
</protein>
<evidence type="ECO:0000256" key="2">
    <source>
        <dbReference type="ARBA" id="ARBA00006889"/>
    </source>
</evidence>
<dbReference type="PRINTS" id="PR01173">
    <property type="entry name" value="ODORANTBNDNG"/>
</dbReference>
<name>A0ABM2XA97_MESAU</name>
<proteinExistence type="inferred from homology"/>
<comment type="similarity">
    <text evidence="2 5">Belongs to the calycin superfamily. Lipocalin family.</text>
</comment>
<dbReference type="CDD" id="cd19427">
    <property type="entry name" value="lipocalin_OBP-like"/>
    <property type="match status" value="1"/>
</dbReference>
<dbReference type="GeneID" id="121139821"/>
<accession>A0ABM2XA97</accession>
<sequence>MVKFLLLALALGVSCAHYQNLEVSPSEVDGKWYSLYIAADNKEKVSEGGPLRAYIKNVECIDECQTLKITFYTKVEGVCQEHTIVGRKGEDGKYITDFSGQNYFHIVEKSDDTMTFHNVNVDDSGKTNVILVVGRGESSSIEQKQRFEKTAEEYDIPKENIEDLVPTDNCDQ</sequence>
<keyword evidence="3" id="KW-0964">Secreted</keyword>
<dbReference type="Proteomes" id="UP000886700">
    <property type="component" value="Unplaced"/>
</dbReference>
<dbReference type="Pfam" id="PF00061">
    <property type="entry name" value="Lipocalin"/>
    <property type="match status" value="1"/>
</dbReference>
<evidence type="ECO:0000313" key="8">
    <source>
        <dbReference type="Proteomes" id="UP000886700"/>
    </source>
</evidence>
<feature type="signal peptide" evidence="6">
    <location>
        <begin position="1"/>
        <end position="16"/>
    </location>
</feature>
<dbReference type="InterPro" id="IPR002448">
    <property type="entry name" value="OBP-like"/>
</dbReference>
<keyword evidence="6" id="KW-0732">Signal</keyword>
<feature type="domain" description="Lipocalin/cytosolic fatty-acid binding" evidence="7">
    <location>
        <begin position="30"/>
        <end position="168"/>
    </location>
</feature>
<dbReference type="PROSITE" id="PS51257">
    <property type="entry name" value="PROKAR_LIPOPROTEIN"/>
    <property type="match status" value="1"/>
</dbReference>
<evidence type="ECO:0000256" key="3">
    <source>
        <dbReference type="ARBA" id="ARBA00022525"/>
    </source>
</evidence>
<dbReference type="RefSeq" id="XP_040599755.1">
    <property type="nucleotide sequence ID" value="XM_040743821.1"/>
</dbReference>
<dbReference type="InterPro" id="IPR022272">
    <property type="entry name" value="Lipocalin_CS"/>
</dbReference>